<dbReference type="Proteomes" id="UP000003653">
    <property type="component" value="Unassembled WGS sequence"/>
</dbReference>
<evidence type="ECO:0000313" key="1">
    <source>
        <dbReference type="EMBL" id="EFG74138.1"/>
    </source>
</evidence>
<organism evidence="1 2">
    <name type="scientific">Mycobacterium parascrofulaceum ATCC BAA-614</name>
    <dbReference type="NCBI Taxonomy" id="525368"/>
    <lineage>
        <taxon>Bacteria</taxon>
        <taxon>Bacillati</taxon>
        <taxon>Actinomycetota</taxon>
        <taxon>Actinomycetes</taxon>
        <taxon>Mycobacteriales</taxon>
        <taxon>Mycobacteriaceae</taxon>
        <taxon>Mycobacterium</taxon>
        <taxon>Mycobacterium simiae complex</taxon>
    </lineage>
</organism>
<proteinExistence type="predicted"/>
<dbReference type="AlphaFoldDB" id="D5PIF7"/>
<sequence length="78" mass="8577">MQRIAASMVAHGWNDGPPPDWHSYGRVLNKDGVVAVMTQDPVSGRGKLQLYGECRNMTNHRLDGPDAGFRIDEQLKGG</sequence>
<comment type="caution">
    <text evidence="1">The sequence shown here is derived from an EMBL/GenBank/DDBJ whole genome shotgun (WGS) entry which is preliminary data.</text>
</comment>
<dbReference type="eggNOG" id="ENOG50305SF">
    <property type="taxonomic scope" value="Bacteria"/>
</dbReference>
<keyword evidence="2" id="KW-1185">Reference proteome</keyword>
<name>D5PIF7_9MYCO</name>
<dbReference type="EMBL" id="ADNV01000383">
    <property type="protein sequence ID" value="EFG74138.1"/>
    <property type="molecule type" value="Genomic_DNA"/>
</dbReference>
<dbReference type="HOGENOM" id="CLU_197508_0_0_11"/>
<accession>D5PIF7</accession>
<evidence type="ECO:0000313" key="2">
    <source>
        <dbReference type="Proteomes" id="UP000003653"/>
    </source>
</evidence>
<protein>
    <submittedName>
        <fullName evidence="1">Uncharacterized protein</fullName>
    </submittedName>
</protein>
<reference evidence="1 2" key="1">
    <citation type="submission" date="2010-04" db="EMBL/GenBank/DDBJ databases">
        <authorList>
            <person name="Muzny D."/>
            <person name="Qin X."/>
            <person name="Deng J."/>
            <person name="Jiang H."/>
            <person name="Liu Y."/>
            <person name="Qu J."/>
            <person name="Song X.-Z."/>
            <person name="Zhang L."/>
            <person name="Thornton R."/>
            <person name="Coyle M."/>
            <person name="Francisco L."/>
            <person name="Jackson L."/>
            <person name="Javaid M."/>
            <person name="Korchina V."/>
            <person name="Kovar C."/>
            <person name="Mata R."/>
            <person name="Mathew T."/>
            <person name="Ngo R."/>
            <person name="Nguyen L."/>
            <person name="Nguyen N."/>
            <person name="Okwuonu G."/>
            <person name="Ongeri F."/>
            <person name="Pham C."/>
            <person name="Simmons D."/>
            <person name="Wilczek-Boney K."/>
            <person name="Hale W."/>
            <person name="Jakkamsetti A."/>
            <person name="Pham P."/>
            <person name="Ruth R."/>
            <person name="San Lucas F."/>
            <person name="Warren J."/>
            <person name="Zhang J."/>
            <person name="Zhao Z."/>
            <person name="Zhou C."/>
            <person name="Zhu D."/>
            <person name="Lee S."/>
            <person name="Bess C."/>
            <person name="Blankenburg K."/>
            <person name="Forbes L."/>
            <person name="Fu Q."/>
            <person name="Gubbala S."/>
            <person name="Hirani K."/>
            <person name="Jayaseelan J.C."/>
            <person name="Lara F."/>
            <person name="Munidasa M."/>
            <person name="Palculict T."/>
            <person name="Patil S."/>
            <person name="Pu L.-L."/>
            <person name="Saada N."/>
            <person name="Tang L."/>
            <person name="Weissenberger G."/>
            <person name="Zhu Y."/>
            <person name="Hemphill L."/>
            <person name="Shang Y."/>
            <person name="Youmans B."/>
            <person name="Ayvaz T."/>
            <person name="Ross M."/>
            <person name="Santibanez J."/>
            <person name="Aqrawi P."/>
            <person name="Gross S."/>
            <person name="Joshi V."/>
            <person name="Fowler G."/>
            <person name="Nazareth L."/>
            <person name="Reid J."/>
            <person name="Worley K."/>
            <person name="Petrosino J."/>
            <person name="Highlander S."/>
            <person name="Gibbs R."/>
        </authorList>
    </citation>
    <scope>NUCLEOTIDE SEQUENCE [LARGE SCALE GENOMIC DNA]</scope>
    <source>
        <strain evidence="1 2">ATCC BAA-614</strain>
    </source>
</reference>
<gene>
    <name evidence="1" type="ORF">HMPREF0591_5951</name>
</gene>